<dbReference type="PANTHER" id="PTHR46082">
    <property type="entry name" value="ATP/GTP-BINDING PROTEIN-RELATED"/>
    <property type="match status" value="1"/>
</dbReference>
<dbReference type="EMBL" id="VJMH01007416">
    <property type="protein sequence ID" value="KAF0683318.1"/>
    <property type="molecule type" value="Genomic_DNA"/>
</dbReference>
<name>A0A485LSH0_9STRA</name>
<gene>
    <name evidence="3" type="primary">Aste57867_24628</name>
    <name evidence="2" type="ORF">As57867_024550</name>
    <name evidence="3" type="ORF">ASTE57867_24628</name>
</gene>
<protein>
    <submittedName>
        <fullName evidence="3">Aste57867_24628 protein</fullName>
    </submittedName>
</protein>
<dbReference type="SUPFAM" id="SSF48452">
    <property type="entry name" value="TPR-like"/>
    <property type="match status" value="1"/>
</dbReference>
<evidence type="ECO:0000256" key="1">
    <source>
        <dbReference type="SAM" id="MobiDB-lite"/>
    </source>
</evidence>
<sequence>MGGYFRDIDDLGKATQCVHDALHIYRHDLNDSHPDTWDSLCGAADLVEMAIEPRAVWEPMFQEALAHKTDLLGRDHVNTLQTVFLLGSCQIQHDAYHDGMPLLQECYDRCSRTQGLTLPLTIDTLAIIGECLVRQNKFDDAEVSLRKCYALKCQGFGPDHPNTQKQLHNCRRSTSNRANSTRPRH</sequence>
<feature type="region of interest" description="Disordered" evidence="1">
    <location>
        <begin position="164"/>
        <end position="185"/>
    </location>
</feature>
<keyword evidence="4" id="KW-1185">Reference proteome</keyword>
<proteinExistence type="predicted"/>
<dbReference type="Pfam" id="PF13374">
    <property type="entry name" value="TPR_10"/>
    <property type="match status" value="1"/>
</dbReference>
<dbReference type="Gene3D" id="1.25.40.10">
    <property type="entry name" value="Tetratricopeptide repeat domain"/>
    <property type="match status" value="1"/>
</dbReference>
<evidence type="ECO:0000313" key="3">
    <source>
        <dbReference type="EMBL" id="VFU01265.1"/>
    </source>
</evidence>
<dbReference type="EMBL" id="CAADRA010007442">
    <property type="protein sequence ID" value="VFU01265.1"/>
    <property type="molecule type" value="Genomic_DNA"/>
</dbReference>
<dbReference type="OrthoDB" id="68983at2759"/>
<dbReference type="AlphaFoldDB" id="A0A485LSH0"/>
<reference evidence="3 4" key="1">
    <citation type="submission" date="2019-03" db="EMBL/GenBank/DDBJ databases">
        <authorList>
            <person name="Gaulin E."/>
            <person name="Dumas B."/>
        </authorList>
    </citation>
    <scope>NUCLEOTIDE SEQUENCE [LARGE SCALE GENOMIC DNA]</scope>
    <source>
        <strain evidence="3">CBS 568.67</strain>
    </source>
</reference>
<evidence type="ECO:0000313" key="2">
    <source>
        <dbReference type="EMBL" id="KAF0683318.1"/>
    </source>
</evidence>
<dbReference type="PANTHER" id="PTHR46082:SF6">
    <property type="entry name" value="AAA+ ATPASE DOMAIN-CONTAINING PROTEIN-RELATED"/>
    <property type="match status" value="1"/>
</dbReference>
<accession>A0A485LSH0</accession>
<dbReference type="Proteomes" id="UP000332933">
    <property type="component" value="Unassembled WGS sequence"/>
</dbReference>
<feature type="compositionally biased region" description="Low complexity" evidence="1">
    <location>
        <begin position="172"/>
        <end position="185"/>
    </location>
</feature>
<evidence type="ECO:0000313" key="4">
    <source>
        <dbReference type="Proteomes" id="UP000332933"/>
    </source>
</evidence>
<dbReference type="InterPro" id="IPR011990">
    <property type="entry name" value="TPR-like_helical_dom_sf"/>
</dbReference>
<reference evidence="2" key="2">
    <citation type="submission" date="2019-06" db="EMBL/GenBank/DDBJ databases">
        <title>Genomics analysis of Aphanomyces spp. identifies a new class of oomycete effector associated with host adaptation.</title>
        <authorList>
            <person name="Gaulin E."/>
        </authorList>
    </citation>
    <scope>NUCLEOTIDE SEQUENCE</scope>
    <source>
        <strain evidence="2">CBS 578.67</strain>
    </source>
</reference>
<organism evidence="3 4">
    <name type="scientific">Aphanomyces stellatus</name>
    <dbReference type="NCBI Taxonomy" id="120398"/>
    <lineage>
        <taxon>Eukaryota</taxon>
        <taxon>Sar</taxon>
        <taxon>Stramenopiles</taxon>
        <taxon>Oomycota</taxon>
        <taxon>Saprolegniomycetes</taxon>
        <taxon>Saprolegniales</taxon>
        <taxon>Verrucalvaceae</taxon>
        <taxon>Aphanomyces</taxon>
    </lineage>
</organism>
<dbReference type="InterPro" id="IPR053137">
    <property type="entry name" value="NLR-like"/>
</dbReference>